<dbReference type="PANTHER" id="PTHR34319:SF6">
    <property type="entry name" value="MAJOR EXPORTED PROTEIN"/>
    <property type="match status" value="1"/>
</dbReference>
<dbReference type="OrthoDB" id="119701at2"/>
<dbReference type="AlphaFoldDB" id="A0A1I3NEH7"/>
<dbReference type="RefSeq" id="WP_092372334.1">
    <property type="nucleotide sequence ID" value="NZ_FORX01000001.1"/>
</dbReference>
<gene>
    <name evidence="1" type="ORF">SAMN04488082_101263</name>
</gene>
<sequence>MPVPAYISITGERQGLITAGNFTEASVGNIYQEGHEDESLVEAFEHQIILPRDPQSGQPTGQRVHKPLKITKIMDKASPLLFRALASGEKLPKVEMKFYRTSASGTMEHYFTIQLEDAIIVDIQAYMPNCQDPGQAHFTHLEDVYMTYRKIIKTHEIASTSESDDWRTMSTSA</sequence>
<dbReference type="InterPro" id="IPR008514">
    <property type="entry name" value="T6SS_Hcp"/>
</dbReference>
<dbReference type="Proteomes" id="UP000198635">
    <property type="component" value="Unassembled WGS sequence"/>
</dbReference>
<dbReference type="NCBIfam" id="TIGR03344">
    <property type="entry name" value="VI_effect_Hcp1"/>
    <property type="match status" value="1"/>
</dbReference>
<dbReference type="PANTHER" id="PTHR34319">
    <property type="entry name" value="MAJOR EXPORTED PROTEIN"/>
    <property type="match status" value="1"/>
</dbReference>
<proteinExistence type="predicted"/>
<name>A0A1I3NEH7_9BACT</name>
<dbReference type="InterPro" id="IPR036624">
    <property type="entry name" value="Hcp1-lik_sf"/>
</dbReference>
<organism evidence="1 2">
    <name type="scientific">Desulfomicrobium apsheronum</name>
    <dbReference type="NCBI Taxonomy" id="52560"/>
    <lineage>
        <taxon>Bacteria</taxon>
        <taxon>Pseudomonadati</taxon>
        <taxon>Thermodesulfobacteriota</taxon>
        <taxon>Desulfovibrionia</taxon>
        <taxon>Desulfovibrionales</taxon>
        <taxon>Desulfomicrobiaceae</taxon>
        <taxon>Desulfomicrobium</taxon>
    </lineage>
</organism>
<evidence type="ECO:0000313" key="2">
    <source>
        <dbReference type="Proteomes" id="UP000198635"/>
    </source>
</evidence>
<dbReference type="Pfam" id="PF05638">
    <property type="entry name" value="T6SS_HCP"/>
    <property type="match status" value="1"/>
</dbReference>
<dbReference type="EMBL" id="FORX01000001">
    <property type="protein sequence ID" value="SFJ07713.1"/>
    <property type="molecule type" value="Genomic_DNA"/>
</dbReference>
<evidence type="ECO:0000313" key="1">
    <source>
        <dbReference type="EMBL" id="SFJ07713.1"/>
    </source>
</evidence>
<accession>A0A1I3NEH7</accession>
<dbReference type="Gene3D" id="2.30.110.20">
    <property type="entry name" value="Hcp1-like"/>
    <property type="match status" value="1"/>
</dbReference>
<reference evidence="2" key="1">
    <citation type="submission" date="2016-10" db="EMBL/GenBank/DDBJ databases">
        <authorList>
            <person name="Varghese N."/>
            <person name="Submissions S."/>
        </authorList>
    </citation>
    <scope>NUCLEOTIDE SEQUENCE [LARGE SCALE GENOMIC DNA]</scope>
    <source>
        <strain evidence="2">DSM 5918</strain>
    </source>
</reference>
<dbReference type="STRING" id="52560.SAMN04488082_101263"/>
<dbReference type="SUPFAM" id="SSF141452">
    <property type="entry name" value="Hcp1-like"/>
    <property type="match status" value="1"/>
</dbReference>
<keyword evidence="2" id="KW-1185">Reference proteome</keyword>
<protein>
    <submittedName>
        <fullName evidence="1">Type VI secretion system secreted protein Hcp</fullName>
    </submittedName>
</protein>
<dbReference type="InterPro" id="IPR052947">
    <property type="entry name" value="T6SS_Hcp1_domain"/>
</dbReference>